<dbReference type="AlphaFoldDB" id="A0A1V9XX74"/>
<evidence type="ECO:0000313" key="4">
    <source>
        <dbReference type="Proteomes" id="UP000192247"/>
    </source>
</evidence>
<evidence type="ECO:0000259" key="2">
    <source>
        <dbReference type="Pfam" id="PF07687"/>
    </source>
</evidence>
<dbReference type="STRING" id="418985.A0A1V9XX74"/>
<accession>A0A1V9XX74</accession>
<feature type="domain" description="Peptidase M20 dimerisation" evidence="2">
    <location>
        <begin position="144"/>
        <end position="231"/>
    </location>
</feature>
<comment type="caution">
    <text evidence="3">The sequence shown here is derived from an EMBL/GenBank/DDBJ whole genome shotgun (WGS) entry which is preliminary data.</text>
</comment>
<dbReference type="InterPro" id="IPR052030">
    <property type="entry name" value="Peptidase_M20/M20A_hydrolases"/>
</dbReference>
<gene>
    <name evidence="3" type="ORF">BIW11_06636</name>
</gene>
<dbReference type="EMBL" id="MNPL01002643">
    <property type="protein sequence ID" value="OQR78094.1"/>
    <property type="molecule type" value="Genomic_DNA"/>
</dbReference>
<dbReference type="Gene3D" id="3.40.630.10">
    <property type="entry name" value="Zn peptidases"/>
    <property type="match status" value="3"/>
</dbReference>
<keyword evidence="4" id="KW-1185">Reference proteome</keyword>
<dbReference type="SUPFAM" id="SSF55031">
    <property type="entry name" value="Bacterial exopeptidase dimerisation domain"/>
    <property type="match status" value="1"/>
</dbReference>
<dbReference type="SUPFAM" id="SSF53187">
    <property type="entry name" value="Zn-dependent exopeptidases"/>
    <property type="match status" value="1"/>
</dbReference>
<sequence length="359" mass="39448">MVIDYASIEKVFTERTSDFQAVSDFIHENPELAFEEHKSHAFLAEKLAKEGFTVEEQYLKCETAFRATFEKASEFILHWYGHSLRSFLQIVVLGTPAEESGGGKQKLIDGGAFKDIDVAMMVHPANTANEITPLFIGVNVILAEFHGKAAHAAGYPWDGRNALDGAVGCYSALAMLRQHLRPNCKIHAIIKNGGAAANVIPEYSSLSIFYRAPTLREMEELAERVDHCVKAGALLSSTQATISRPQCDYQPLRSNATLAKLYKKYCEKNGMTFDDAAKRGTFVASSDVGNVSWLVPTIQPIFHIDAKGPNHSVAFTEAAGKSEAQKNTLIAAQAMAYTCADIFCESGLLVSIKEEFQRK</sequence>
<dbReference type="InterPro" id="IPR017144">
    <property type="entry name" value="Xaa-Arg_dipeptidase"/>
</dbReference>
<dbReference type="OrthoDB" id="6119954at2759"/>
<name>A0A1V9XX74_9ACAR</name>
<reference evidence="3 4" key="1">
    <citation type="journal article" date="2017" name="Gigascience">
        <title>Draft genome of the honey bee ectoparasitic mite, Tropilaelaps mercedesae, is shaped by the parasitic life history.</title>
        <authorList>
            <person name="Dong X."/>
            <person name="Armstrong S.D."/>
            <person name="Xia D."/>
            <person name="Makepeace B.L."/>
            <person name="Darby A.C."/>
            <person name="Kadowaki T."/>
        </authorList>
    </citation>
    <scope>NUCLEOTIDE SEQUENCE [LARGE SCALE GENOMIC DNA]</scope>
    <source>
        <strain evidence="3">Wuxi-XJTLU</strain>
    </source>
</reference>
<dbReference type="Proteomes" id="UP000192247">
    <property type="component" value="Unassembled WGS sequence"/>
</dbReference>
<dbReference type="InParanoid" id="A0A1V9XX74"/>
<comment type="similarity">
    <text evidence="1">Belongs to the peptidase M20A family.</text>
</comment>
<dbReference type="PIRSF" id="PIRSF037226">
    <property type="entry name" value="Amidohydrolase_ACY1L2_prd"/>
    <property type="match status" value="1"/>
</dbReference>
<protein>
    <recommendedName>
        <fullName evidence="1">Peptidase M20 domain-containing protein 2</fullName>
    </recommendedName>
</protein>
<dbReference type="PANTHER" id="PTHR30575:SF0">
    <property type="entry name" value="XAA-ARG DIPEPTIDASE"/>
    <property type="match status" value="1"/>
</dbReference>
<dbReference type="Pfam" id="PF07687">
    <property type="entry name" value="M20_dimer"/>
    <property type="match status" value="1"/>
</dbReference>
<dbReference type="FunFam" id="3.30.70.360:FF:000004">
    <property type="entry name" value="Peptidase M20 domain-containing protein 2"/>
    <property type="match status" value="1"/>
</dbReference>
<organism evidence="3 4">
    <name type="scientific">Tropilaelaps mercedesae</name>
    <dbReference type="NCBI Taxonomy" id="418985"/>
    <lineage>
        <taxon>Eukaryota</taxon>
        <taxon>Metazoa</taxon>
        <taxon>Ecdysozoa</taxon>
        <taxon>Arthropoda</taxon>
        <taxon>Chelicerata</taxon>
        <taxon>Arachnida</taxon>
        <taxon>Acari</taxon>
        <taxon>Parasitiformes</taxon>
        <taxon>Mesostigmata</taxon>
        <taxon>Gamasina</taxon>
        <taxon>Dermanyssoidea</taxon>
        <taxon>Laelapidae</taxon>
        <taxon>Tropilaelaps</taxon>
    </lineage>
</organism>
<dbReference type="PANTHER" id="PTHR30575">
    <property type="entry name" value="PEPTIDASE M20"/>
    <property type="match status" value="1"/>
</dbReference>
<dbReference type="GO" id="GO:0016805">
    <property type="term" value="F:dipeptidase activity"/>
    <property type="evidence" value="ECO:0007669"/>
    <property type="project" value="InterPro"/>
</dbReference>
<proteinExistence type="inferred from homology"/>
<dbReference type="InterPro" id="IPR011650">
    <property type="entry name" value="Peptidase_M20_dimer"/>
</dbReference>
<dbReference type="InterPro" id="IPR036264">
    <property type="entry name" value="Bact_exopeptidase_dim_dom"/>
</dbReference>
<evidence type="ECO:0000256" key="1">
    <source>
        <dbReference type="PIRNR" id="PIRNR037226"/>
    </source>
</evidence>
<evidence type="ECO:0000313" key="3">
    <source>
        <dbReference type="EMBL" id="OQR78094.1"/>
    </source>
</evidence>